<feature type="transmembrane region" description="Helical" evidence="2">
    <location>
        <begin position="140"/>
        <end position="158"/>
    </location>
</feature>
<dbReference type="Pfam" id="PF07690">
    <property type="entry name" value="MFS_1"/>
    <property type="match status" value="1"/>
</dbReference>
<feature type="transmembrane region" description="Helical" evidence="2">
    <location>
        <begin position="354"/>
        <end position="378"/>
    </location>
</feature>
<feature type="transmembrane region" description="Helical" evidence="2">
    <location>
        <begin position="443"/>
        <end position="466"/>
    </location>
</feature>
<feature type="transmembrane region" description="Helical" evidence="2">
    <location>
        <begin position="385"/>
        <end position="407"/>
    </location>
</feature>
<dbReference type="OrthoDB" id="2213137at2759"/>
<keyword evidence="2" id="KW-0812">Transmembrane</keyword>
<evidence type="ECO:0000313" key="4">
    <source>
        <dbReference type="EMBL" id="CAG2225617.1"/>
    </source>
</evidence>
<dbReference type="PANTHER" id="PTHR11360:SF284">
    <property type="entry name" value="EG:103B4.3 PROTEIN-RELATED"/>
    <property type="match status" value="1"/>
</dbReference>
<dbReference type="InterPro" id="IPR050327">
    <property type="entry name" value="Proton-linked_MCT"/>
</dbReference>
<dbReference type="PROSITE" id="PS50850">
    <property type="entry name" value="MFS"/>
    <property type="match status" value="1"/>
</dbReference>
<dbReference type="GO" id="GO:0016020">
    <property type="term" value="C:membrane"/>
    <property type="evidence" value="ECO:0007669"/>
    <property type="project" value="UniProtKB-SubCell"/>
</dbReference>
<evidence type="ECO:0000259" key="3">
    <source>
        <dbReference type="PROSITE" id="PS50850"/>
    </source>
</evidence>
<evidence type="ECO:0000313" key="5">
    <source>
        <dbReference type="Proteomes" id="UP000683360"/>
    </source>
</evidence>
<dbReference type="Gene3D" id="1.20.1250.20">
    <property type="entry name" value="MFS general substrate transporter like domains"/>
    <property type="match status" value="1"/>
</dbReference>
<feature type="transmembrane region" description="Helical" evidence="2">
    <location>
        <begin position="319"/>
        <end position="339"/>
    </location>
</feature>
<feature type="transmembrane region" description="Helical" evidence="2">
    <location>
        <begin position="105"/>
        <end position="128"/>
    </location>
</feature>
<feature type="transmembrane region" description="Helical" evidence="2">
    <location>
        <begin position="81"/>
        <end position="99"/>
    </location>
</feature>
<organism evidence="4 5">
    <name type="scientific">Mytilus edulis</name>
    <name type="common">Blue mussel</name>
    <dbReference type="NCBI Taxonomy" id="6550"/>
    <lineage>
        <taxon>Eukaryota</taxon>
        <taxon>Metazoa</taxon>
        <taxon>Spiralia</taxon>
        <taxon>Lophotrochozoa</taxon>
        <taxon>Mollusca</taxon>
        <taxon>Bivalvia</taxon>
        <taxon>Autobranchia</taxon>
        <taxon>Pteriomorphia</taxon>
        <taxon>Mytilida</taxon>
        <taxon>Mytiloidea</taxon>
        <taxon>Mytilidae</taxon>
        <taxon>Mytilinae</taxon>
        <taxon>Mytilus</taxon>
    </lineage>
</organism>
<dbReference type="CDD" id="cd17352">
    <property type="entry name" value="MFS_MCT_SLC16"/>
    <property type="match status" value="1"/>
</dbReference>
<evidence type="ECO:0000256" key="1">
    <source>
        <dbReference type="ARBA" id="ARBA00004141"/>
    </source>
</evidence>
<accession>A0A8S3T1D2</accession>
<name>A0A8S3T1D2_MYTED</name>
<sequence length="515" mass="57221">MKKYEIGPDGGWGWMVCLGTFIVAFIVEGTTAAFGVLIKPIQEEFQASKSSTTWVASLSFGVCYLIGPIVGMFLERFSLRQVTITGAVIGFFAFTVSAFSPNITVLIIAYGILGGISMGVTFMTATVAVGRYFNNRRAMATGLAMSGAGFGMFVYPFVTEIILQVLDWRGTVLLIAAIYLNCAVSGAMFRPLAVREPENENTNTKVLTETRDEFIFPLKRKLLSENNYHSLQHINGNGLQYEEPAAKSNSMDCVKITDKFLLNGLSRNDIYSSGFMQISCEQIQSEQNLSYSEPEKEKSRCVNIRHFEDNFHVLKQPSFIVVLFTMVFWSVQYICTLYIPDFASSKGIPGTESALLVSFIGVTNTLGRIFTGFIIDFLHIRSITLYFTAFVVITIGTFLLPFCISFWQIAVYSIISGFCVGTFTGMRTIVIVDFVGIDYLSHAYGWVSFVQGISCIPVPPLAGFIYDTSGSYFYTFLLVASYYVCGCVTSLSLRLGNRCCKTEQKQTEQEQTLET</sequence>
<dbReference type="InterPro" id="IPR020846">
    <property type="entry name" value="MFS_dom"/>
</dbReference>
<keyword evidence="2" id="KW-1133">Transmembrane helix</keyword>
<dbReference type="AlphaFoldDB" id="A0A8S3T1D2"/>
<dbReference type="EMBL" id="CAJPWZ010001855">
    <property type="protein sequence ID" value="CAG2225617.1"/>
    <property type="molecule type" value="Genomic_DNA"/>
</dbReference>
<dbReference type="PANTHER" id="PTHR11360">
    <property type="entry name" value="MONOCARBOXYLATE TRANSPORTER"/>
    <property type="match status" value="1"/>
</dbReference>
<dbReference type="SUPFAM" id="SSF103473">
    <property type="entry name" value="MFS general substrate transporter"/>
    <property type="match status" value="1"/>
</dbReference>
<feature type="transmembrane region" description="Helical" evidence="2">
    <location>
        <begin position="170"/>
        <end position="189"/>
    </location>
</feature>
<keyword evidence="2" id="KW-0472">Membrane</keyword>
<protein>
    <recommendedName>
        <fullName evidence="3">Major facilitator superfamily (MFS) profile domain-containing protein</fullName>
    </recommendedName>
</protein>
<evidence type="ECO:0000256" key="2">
    <source>
        <dbReference type="SAM" id="Phobius"/>
    </source>
</evidence>
<comment type="subcellular location">
    <subcellularLocation>
        <location evidence="1">Membrane</location>
        <topology evidence="1">Multi-pass membrane protein</topology>
    </subcellularLocation>
</comment>
<feature type="transmembrane region" description="Helical" evidence="2">
    <location>
        <begin position="12"/>
        <end position="34"/>
    </location>
</feature>
<proteinExistence type="predicted"/>
<reference evidence="4" key="1">
    <citation type="submission" date="2021-03" db="EMBL/GenBank/DDBJ databases">
        <authorList>
            <person name="Bekaert M."/>
        </authorList>
    </citation>
    <scope>NUCLEOTIDE SEQUENCE</scope>
</reference>
<dbReference type="Proteomes" id="UP000683360">
    <property type="component" value="Unassembled WGS sequence"/>
</dbReference>
<feature type="transmembrane region" description="Helical" evidence="2">
    <location>
        <begin position="472"/>
        <end position="495"/>
    </location>
</feature>
<gene>
    <name evidence="4" type="ORF">MEDL_38780</name>
</gene>
<feature type="transmembrane region" description="Helical" evidence="2">
    <location>
        <begin position="54"/>
        <end position="74"/>
    </location>
</feature>
<dbReference type="InterPro" id="IPR011701">
    <property type="entry name" value="MFS"/>
</dbReference>
<feature type="transmembrane region" description="Helical" evidence="2">
    <location>
        <begin position="413"/>
        <end position="436"/>
    </location>
</feature>
<feature type="domain" description="Major facilitator superfamily (MFS) profile" evidence="3">
    <location>
        <begin position="16"/>
        <end position="498"/>
    </location>
</feature>
<dbReference type="GO" id="GO:0008028">
    <property type="term" value="F:monocarboxylic acid transmembrane transporter activity"/>
    <property type="evidence" value="ECO:0007669"/>
    <property type="project" value="TreeGrafter"/>
</dbReference>
<dbReference type="InterPro" id="IPR036259">
    <property type="entry name" value="MFS_trans_sf"/>
</dbReference>
<comment type="caution">
    <text evidence="4">The sequence shown here is derived from an EMBL/GenBank/DDBJ whole genome shotgun (WGS) entry which is preliminary data.</text>
</comment>
<keyword evidence="5" id="KW-1185">Reference proteome</keyword>